<evidence type="ECO:0000313" key="2">
    <source>
        <dbReference type="EMBL" id="MBB6260509.1"/>
    </source>
</evidence>
<proteinExistence type="predicted"/>
<dbReference type="AlphaFoldDB" id="A0A841LXZ7"/>
<name>A0A841LXZ7_9HYPH</name>
<dbReference type="EMBL" id="JACIIU010000003">
    <property type="protein sequence ID" value="MBB6260509.1"/>
    <property type="molecule type" value="Genomic_DNA"/>
</dbReference>
<reference evidence="2 3" key="1">
    <citation type="submission" date="2020-08" db="EMBL/GenBank/DDBJ databases">
        <title>Genomic Encyclopedia of Type Strains, Phase IV (KMG-IV): sequencing the most valuable type-strain genomes for metagenomic binning, comparative biology and taxonomic classification.</title>
        <authorList>
            <person name="Goeker M."/>
        </authorList>
    </citation>
    <scope>NUCLEOTIDE SEQUENCE [LARGE SCALE GENOMIC DNA]</scope>
    <source>
        <strain evidence="2 3">DSM 22336</strain>
    </source>
</reference>
<dbReference type="InterPro" id="IPR002654">
    <property type="entry name" value="Glyco_trans_25"/>
</dbReference>
<dbReference type="GO" id="GO:0016740">
    <property type="term" value="F:transferase activity"/>
    <property type="evidence" value="ECO:0007669"/>
    <property type="project" value="UniProtKB-KW"/>
</dbReference>
<feature type="domain" description="Glycosyl transferase family 25" evidence="1">
    <location>
        <begin position="3"/>
        <end position="180"/>
    </location>
</feature>
<protein>
    <submittedName>
        <fullName evidence="2">GR25 family glycosyltransferase involved in LPS biosynthesis</fullName>
    </submittedName>
</protein>
<organism evidence="2 3">
    <name type="scientific">Paenochrobactrum gallinarii</name>
    <dbReference type="NCBI Taxonomy" id="643673"/>
    <lineage>
        <taxon>Bacteria</taxon>
        <taxon>Pseudomonadati</taxon>
        <taxon>Pseudomonadota</taxon>
        <taxon>Alphaproteobacteria</taxon>
        <taxon>Hyphomicrobiales</taxon>
        <taxon>Brucellaceae</taxon>
        <taxon>Paenochrobactrum</taxon>
    </lineage>
</organism>
<evidence type="ECO:0000313" key="3">
    <source>
        <dbReference type="Proteomes" id="UP000555393"/>
    </source>
</evidence>
<dbReference type="Pfam" id="PF01755">
    <property type="entry name" value="Glyco_transf_25"/>
    <property type="match status" value="1"/>
</dbReference>
<dbReference type="CDD" id="cd06532">
    <property type="entry name" value="Glyco_transf_25"/>
    <property type="match status" value="1"/>
</dbReference>
<evidence type="ECO:0000259" key="1">
    <source>
        <dbReference type="Pfam" id="PF01755"/>
    </source>
</evidence>
<gene>
    <name evidence="2" type="ORF">FHS77_001043</name>
</gene>
<dbReference type="RefSeq" id="WP_184220966.1">
    <property type="nucleotide sequence ID" value="NZ_JACIIU010000003.1"/>
</dbReference>
<keyword evidence="3" id="KW-1185">Reference proteome</keyword>
<comment type="caution">
    <text evidence="2">The sequence shown here is derived from an EMBL/GenBank/DDBJ whole genome shotgun (WGS) entry which is preliminary data.</text>
</comment>
<accession>A0A841LXZ7</accession>
<dbReference type="Proteomes" id="UP000555393">
    <property type="component" value="Unassembled WGS sequence"/>
</dbReference>
<keyword evidence="2" id="KW-0808">Transferase</keyword>
<sequence length="246" mass="28243">MQIKAFIIHLHRAADRRAQVDQLREQLPVETEILDAIDNKNLSEQDILSTYQRHLHKPRYPFPLSRNEIACFLSHRKAWQAIVDQQLDAGFILEDDVALTADFAACFATAQTMLQQKPDCFIRFPFRDREEGELILTQNNIKVLRPRHIGLGMVAQIVSREAALKLLQVTQQFDRPVDTFAQMNWITNVDMLTLQPGGVAEISRDLGGSTIKNKKGLFDKLSREILRPLYRSRLRKKIDSLPIKSG</sequence>